<dbReference type="Proteomes" id="UP000239757">
    <property type="component" value="Unassembled WGS sequence"/>
</dbReference>
<protein>
    <submittedName>
        <fullName evidence="1">Uncharacterized protein</fullName>
    </submittedName>
</protein>
<proteinExistence type="predicted"/>
<name>A0A2P5XLJ0_GOSBA</name>
<organism evidence="1 2">
    <name type="scientific">Gossypium barbadense</name>
    <name type="common">Sea Island cotton</name>
    <name type="synonym">Hibiscus barbadensis</name>
    <dbReference type="NCBI Taxonomy" id="3634"/>
    <lineage>
        <taxon>Eukaryota</taxon>
        <taxon>Viridiplantae</taxon>
        <taxon>Streptophyta</taxon>
        <taxon>Embryophyta</taxon>
        <taxon>Tracheophyta</taxon>
        <taxon>Spermatophyta</taxon>
        <taxon>Magnoliopsida</taxon>
        <taxon>eudicotyledons</taxon>
        <taxon>Gunneridae</taxon>
        <taxon>Pentapetalae</taxon>
        <taxon>rosids</taxon>
        <taxon>malvids</taxon>
        <taxon>Malvales</taxon>
        <taxon>Malvaceae</taxon>
        <taxon>Malvoideae</taxon>
        <taxon>Gossypium</taxon>
    </lineage>
</organism>
<evidence type="ECO:0000313" key="1">
    <source>
        <dbReference type="EMBL" id="PPS04223.1"/>
    </source>
</evidence>
<sequence>MARGMSSSDLWDQQQHASRCWCMSNRARARTGAQGGAAVCGAWCEQQGTIGLSMMVLAALVMQHLEYGDAKVDGGKGVWEVGLMVW</sequence>
<gene>
    <name evidence="1" type="ORF">GOBAR_AA16434</name>
</gene>
<accession>A0A2P5XLJ0</accession>
<dbReference type="AlphaFoldDB" id="A0A2P5XLJ0"/>
<evidence type="ECO:0000313" key="2">
    <source>
        <dbReference type="Proteomes" id="UP000239757"/>
    </source>
</evidence>
<reference evidence="1 2" key="1">
    <citation type="submission" date="2015-01" db="EMBL/GenBank/DDBJ databases">
        <title>Genome of allotetraploid Gossypium barbadense reveals genomic plasticity and fiber elongation in cotton evolution.</title>
        <authorList>
            <person name="Chen X."/>
            <person name="Liu X."/>
            <person name="Zhao B."/>
            <person name="Zheng H."/>
            <person name="Hu Y."/>
            <person name="Lu G."/>
            <person name="Yang C."/>
            <person name="Chen J."/>
            <person name="Shan C."/>
            <person name="Zhang L."/>
            <person name="Zhou Y."/>
            <person name="Wang L."/>
            <person name="Guo W."/>
            <person name="Bai Y."/>
            <person name="Ruan J."/>
            <person name="Shangguan X."/>
            <person name="Mao Y."/>
            <person name="Jiang J."/>
            <person name="Zhu Y."/>
            <person name="Lei J."/>
            <person name="Kang H."/>
            <person name="Chen S."/>
            <person name="He X."/>
            <person name="Wang R."/>
            <person name="Wang Y."/>
            <person name="Chen J."/>
            <person name="Wang L."/>
            <person name="Yu S."/>
            <person name="Wang B."/>
            <person name="Wei J."/>
            <person name="Song S."/>
            <person name="Lu X."/>
            <person name="Gao Z."/>
            <person name="Gu W."/>
            <person name="Deng X."/>
            <person name="Ma D."/>
            <person name="Wang S."/>
            <person name="Liang W."/>
            <person name="Fang L."/>
            <person name="Cai C."/>
            <person name="Zhu X."/>
            <person name="Zhou B."/>
            <person name="Zhang Y."/>
            <person name="Chen Z."/>
            <person name="Xu S."/>
            <person name="Zhu R."/>
            <person name="Wang S."/>
            <person name="Zhang T."/>
            <person name="Zhao G."/>
        </authorList>
    </citation>
    <scope>NUCLEOTIDE SEQUENCE [LARGE SCALE GENOMIC DNA]</scope>
    <source>
        <strain evidence="2">cv. Xinhai21</strain>
        <tissue evidence="1">Leaf</tissue>
    </source>
</reference>
<dbReference type="EMBL" id="KZ664633">
    <property type="protein sequence ID" value="PPS04223.1"/>
    <property type="molecule type" value="Genomic_DNA"/>
</dbReference>